<dbReference type="Pfam" id="PF02720">
    <property type="entry name" value="DUF222"/>
    <property type="match status" value="1"/>
</dbReference>
<evidence type="ECO:0000313" key="4">
    <source>
        <dbReference type="Proteomes" id="UP000313948"/>
    </source>
</evidence>
<keyword evidence="4" id="KW-1185">Reference proteome</keyword>
<name>A0ABX5VND9_9MICO</name>
<dbReference type="InterPro" id="IPR003870">
    <property type="entry name" value="DUF222"/>
</dbReference>
<dbReference type="Proteomes" id="UP000313948">
    <property type="component" value="Chromosome"/>
</dbReference>
<gene>
    <name evidence="3" type="ORF">FE251_11890</name>
</gene>
<evidence type="ECO:0000313" key="3">
    <source>
        <dbReference type="EMBL" id="QDB80002.1"/>
    </source>
</evidence>
<accession>A0ABX5VND9</accession>
<dbReference type="CDD" id="cd00085">
    <property type="entry name" value="HNHc"/>
    <property type="match status" value="1"/>
</dbReference>
<organism evidence="3 4">
    <name type="scientific">Georgenia wutianyii</name>
    <dbReference type="NCBI Taxonomy" id="2585135"/>
    <lineage>
        <taxon>Bacteria</taxon>
        <taxon>Bacillati</taxon>
        <taxon>Actinomycetota</taxon>
        <taxon>Actinomycetes</taxon>
        <taxon>Micrococcales</taxon>
        <taxon>Bogoriellaceae</taxon>
        <taxon>Georgenia</taxon>
    </lineage>
</organism>
<dbReference type="EMBL" id="CP040899">
    <property type="protein sequence ID" value="QDB80002.1"/>
    <property type="molecule type" value="Genomic_DNA"/>
</dbReference>
<protein>
    <submittedName>
        <fullName evidence="3">DUF222 domain-containing protein</fullName>
    </submittedName>
</protein>
<feature type="region of interest" description="Disordered" evidence="1">
    <location>
        <begin position="650"/>
        <end position="673"/>
    </location>
</feature>
<sequence>MISASGSVDRRWSASASPVKCSSWSMARSSHRCRHRLIPMSVVAGTMGAQGRQGVTRREVRVVVAAPVVEESAVERAFASLVEYLDFDGVRLVRASVSRATSPESDDDAAPLARPAVAAAPLARSTVRARVRESSAACTPAVERPAVSRTSTPGPQSRGATALGAAVRPAACDPVAELEAMLAAAASLSGTPWHEVGGRRVHEALDLLEQLDRRLTGLRAGVVATIEAEGLWALDGQRTVQAWLRERTDATAGAASRQVRHARALRDHLPLTRQALEAGEVSGEHVTVLVREALHTDRLRAQLGEEHVGEAFLVEQAKALDAAAFTKLVKHWAVSADPESADRAWREAGTKEQLTLSRTLDGYHLAGWLDEVSGQLVDTALRSHLGRKSKDDDRTSAQRRAAALTSLARQSLDAGLQGAHSRIRPHLTVTASLETLRALAAASGSPVPPRRSDGTPHEAGADFGFWSDTALTAPGGPRDPGRGEDLFELSGEARRWMETWQPGDEHVISTTIDPRVMTGVEPATLEDGTPVPPALLARLACESGLSRVVFGPDSTVLDVGREQRIFPAHMTRAIIARDGHCQFPGCDEAPGFGEIHHSLQWYRDQGPTSVETGILLCWHHHDWVHSQNITIVRSGGQWHFYRRNGWRIGAESGEDDPPPNPTGQVCPLEASSS</sequence>
<feature type="compositionally biased region" description="Polar residues" evidence="1">
    <location>
        <begin position="148"/>
        <end position="159"/>
    </location>
</feature>
<dbReference type="InterPro" id="IPR003615">
    <property type="entry name" value="HNH_nuc"/>
</dbReference>
<reference evidence="3 4" key="1">
    <citation type="submission" date="2019-05" db="EMBL/GenBank/DDBJ databases">
        <title>Georgenia *** sp. nov., and Georgenia *** sp. nov., isolated from the intestinal contents of plateau pika (Ochotona curzoniae) in the Qinghai-Tibet plateau of China.</title>
        <authorList>
            <person name="Tian Z."/>
        </authorList>
    </citation>
    <scope>NUCLEOTIDE SEQUENCE [LARGE SCALE GENOMIC DNA]</scope>
    <source>
        <strain evidence="3 4">Z294</strain>
    </source>
</reference>
<evidence type="ECO:0000256" key="1">
    <source>
        <dbReference type="SAM" id="MobiDB-lite"/>
    </source>
</evidence>
<proteinExistence type="predicted"/>
<feature type="domain" description="DUF222" evidence="2">
    <location>
        <begin position="204"/>
        <end position="442"/>
    </location>
</feature>
<evidence type="ECO:0000259" key="2">
    <source>
        <dbReference type="Pfam" id="PF02720"/>
    </source>
</evidence>
<feature type="region of interest" description="Disordered" evidence="1">
    <location>
        <begin position="134"/>
        <end position="161"/>
    </location>
</feature>